<dbReference type="AlphaFoldDB" id="A0A316JBN8"/>
<evidence type="ECO:0000313" key="2">
    <source>
        <dbReference type="EMBL" id="PWL18864.1"/>
    </source>
</evidence>
<dbReference type="InterPro" id="IPR010982">
    <property type="entry name" value="Lambda_DNA-bd_dom_sf"/>
</dbReference>
<accession>A0A316JBN8</accession>
<dbReference type="InterPro" id="IPR015927">
    <property type="entry name" value="Peptidase_S24_S26A/B/C"/>
</dbReference>
<organism evidence="2 3">
    <name type="scientific">Falsochrobactrum shanghaiense</name>
    <dbReference type="NCBI Taxonomy" id="2201899"/>
    <lineage>
        <taxon>Bacteria</taxon>
        <taxon>Pseudomonadati</taxon>
        <taxon>Pseudomonadota</taxon>
        <taxon>Alphaproteobacteria</taxon>
        <taxon>Hyphomicrobiales</taxon>
        <taxon>Brucellaceae</taxon>
        <taxon>Falsochrobactrum</taxon>
    </lineage>
</organism>
<protein>
    <recommendedName>
        <fullName evidence="1">HTH cro/C1-type domain-containing protein</fullName>
    </recommendedName>
</protein>
<name>A0A316JBN8_9HYPH</name>
<sequence>MTRFGKRLTAARLEKGYTSQAKAAALVGLAAATFGKIERGETVRPNNWRQIALAFDIPIDEADELMNLDALDAGKASKLTADIQPAQPIVPRRAFKGVSPGKTPVLGYAAAGDPDRLVMLADIVDQIDTPYQLIGVEGAYALYVYGTSMIPRYYPGELVFVHPKKPLTANCFCVVQVGAGAPEGAFIKQFKSWNDILTVAQFNPAEDITFTSDEIFDVHRIVGAGDD</sequence>
<evidence type="ECO:0000313" key="3">
    <source>
        <dbReference type="Proteomes" id="UP000245865"/>
    </source>
</evidence>
<evidence type="ECO:0000259" key="1">
    <source>
        <dbReference type="PROSITE" id="PS50943"/>
    </source>
</evidence>
<dbReference type="SMART" id="SM00530">
    <property type="entry name" value="HTH_XRE"/>
    <property type="match status" value="1"/>
</dbReference>
<dbReference type="EMBL" id="QGDB01000002">
    <property type="protein sequence ID" value="PWL18864.1"/>
    <property type="molecule type" value="Genomic_DNA"/>
</dbReference>
<dbReference type="InterPro" id="IPR001387">
    <property type="entry name" value="Cro/C1-type_HTH"/>
</dbReference>
<feature type="domain" description="HTH cro/C1-type" evidence="1">
    <location>
        <begin position="8"/>
        <end position="62"/>
    </location>
</feature>
<dbReference type="InterPro" id="IPR039418">
    <property type="entry name" value="LexA-like"/>
</dbReference>
<dbReference type="Pfam" id="PF00717">
    <property type="entry name" value="Peptidase_S24"/>
    <property type="match status" value="1"/>
</dbReference>
<dbReference type="InterPro" id="IPR036286">
    <property type="entry name" value="LexA/Signal_pep-like_sf"/>
</dbReference>
<dbReference type="SUPFAM" id="SSF47413">
    <property type="entry name" value="lambda repressor-like DNA-binding domains"/>
    <property type="match status" value="1"/>
</dbReference>
<dbReference type="Proteomes" id="UP000245865">
    <property type="component" value="Unassembled WGS sequence"/>
</dbReference>
<dbReference type="Gene3D" id="2.10.109.10">
    <property type="entry name" value="Umud Fragment, subunit A"/>
    <property type="match status" value="1"/>
</dbReference>
<dbReference type="CDD" id="cd06529">
    <property type="entry name" value="S24_LexA-like"/>
    <property type="match status" value="1"/>
</dbReference>
<dbReference type="GO" id="GO:0003677">
    <property type="term" value="F:DNA binding"/>
    <property type="evidence" value="ECO:0007669"/>
    <property type="project" value="InterPro"/>
</dbReference>
<comment type="caution">
    <text evidence="2">The sequence shown here is derived from an EMBL/GenBank/DDBJ whole genome shotgun (WGS) entry which is preliminary data.</text>
</comment>
<dbReference type="SUPFAM" id="SSF51306">
    <property type="entry name" value="LexA/Signal peptidase"/>
    <property type="match status" value="1"/>
</dbReference>
<reference evidence="2 3" key="1">
    <citation type="submission" date="2018-05" db="EMBL/GenBank/DDBJ databases">
        <title>Comparative genomic sequence analysis between strain HN4 and CCM 8460T (Falsochrobactrum ovis) will provide more evidence to prove that HN4 is a new species of Falsochrobactrum.</title>
        <authorList>
            <person name="Lyu W."/>
            <person name="Sun L."/>
            <person name="Yao L."/>
        </authorList>
    </citation>
    <scope>NUCLEOTIDE SEQUENCE [LARGE SCALE GENOMIC DNA]</scope>
    <source>
        <strain evidence="2 3">HN4</strain>
    </source>
</reference>
<dbReference type="PROSITE" id="PS50943">
    <property type="entry name" value="HTH_CROC1"/>
    <property type="match status" value="1"/>
</dbReference>
<keyword evidence="3" id="KW-1185">Reference proteome</keyword>
<dbReference type="Gene3D" id="1.10.260.40">
    <property type="entry name" value="lambda repressor-like DNA-binding domains"/>
    <property type="match status" value="1"/>
</dbReference>
<proteinExistence type="predicted"/>
<gene>
    <name evidence="2" type="ORF">DKP76_07320</name>
</gene>